<dbReference type="Proteomes" id="UP000308199">
    <property type="component" value="Unassembled WGS sequence"/>
</dbReference>
<name>A0A4S4KEN0_9AGAM</name>
<feature type="compositionally biased region" description="Pro residues" evidence="1">
    <location>
        <begin position="90"/>
        <end position="101"/>
    </location>
</feature>
<dbReference type="OrthoDB" id="3204900at2759"/>
<feature type="region of interest" description="Disordered" evidence="1">
    <location>
        <begin position="214"/>
        <end position="294"/>
    </location>
</feature>
<feature type="compositionally biased region" description="Polar residues" evidence="1">
    <location>
        <begin position="142"/>
        <end position="152"/>
    </location>
</feature>
<gene>
    <name evidence="2" type="ORF">EW145_g7782</name>
</gene>
<feature type="compositionally biased region" description="Polar residues" evidence="1">
    <location>
        <begin position="259"/>
        <end position="268"/>
    </location>
</feature>
<dbReference type="EMBL" id="SGPK01000878">
    <property type="protein sequence ID" value="THG96436.1"/>
    <property type="molecule type" value="Genomic_DNA"/>
</dbReference>
<comment type="caution">
    <text evidence="2">The sequence shown here is derived from an EMBL/GenBank/DDBJ whole genome shotgun (WGS) entry which is preliminary data.</text>
</comment>
<dbReference type="AlphaFoldDB" id="A0A4S4KEN0"/>
<organism evidence="2 3">
    <name type="scientific">Phellinidium pouzarii</name>
    <dbReference type="NCBI Taxonomy" id="167371"/>
    <lineage>
        <taxon>Eukaryota</taxon>
        <taxon>Fungi</taxon>
        <taxon>Dikarya</taxon>
        <taxon>Basidiomycota</taxon>
        <taxon>Agaricomycotina</taxon>
        <taxon>Agaricomycetes</taxon>
        <taxon>Hymenochaetales</taxon>
        <taxon>Hymenochaetaceae</taxon>
        <taxon>Phellinidium</taxon>
    </lineage>
</organism>
<proteinExistence type="predicted"/>
<feature type="compositionally biased region" description="Low complexity" evidence="1">
    <location>
        <begin position="18"/>
        <end position="51"/>
    </location>
</feature>
<reference evidence="2 3" key="1">
    <citation type="submission" date="2019-02" db="EMBL/GenBank/DDBJ databases">
        <title>Genome sequencing of the rare red list fungi Phellinidium pouzarii.</title>
        <authorList>
            <person name="Buettner E."/>
            <person name="Kellner H."/>
        </authorList>
    </citation>
    <scope>NUCLEOTIDE SEQUENCE [LARGE SCALE GENOMIC DNA]</scope>
    <source>
        <strain evidence="2 3">DSM 108285</strain>
    </source>
</reference>
<feature type="compositionally biased region" description="Acidic residues" evidence="1">
    <location>
        <begin position="54"/>
        <end position="63"/>
    </location>
</feature>
<protein>
    <submittedName>
        <fullName evidence="2">Uncharacterized protein</fullName>
    </submittedName>
</protein>
<sequence>MGRFLAQLGDLGAQSPDTNTSAGSGHTSTSSVSTTQTSSSMRLSQSSISSLGVLDDEVSEEREELSSHEKAIRRGSYSISTAVRRKPYEPSLPSPTSPPLLTPKTPFFSPSVKHTPSTSSKSPRVQTTLPTQPKHQKRPSMAQGSFKTASSMSGVSAGAPLVSWVDSVGKKLGQLHAQAGSSGAGTGAQHIHKRASTLLSDASHSLFAALTSPIIPTPSSRREHTPPTPYSAKSLLDDDDALGDWAGMATLSPDLPKLTPTQTSQSGSLAPVSSAEPQDNIVNSSETDSEEWNW</sequence>
<evidence type="ECO:0000256" key="1">
    <source>
        <dbReference type="SAM" id="MobiDB-lite"/>
    </source>
</evidence>
<accession>A0A4S4KEN0</accession>
<keyword evidence="3" id="KW-1185">Reference proteome</keyword>
<feature type="region of interest" description="Disordered" evidence="1">
    <location>
        <begin position="1"/>
        <end position="152"/>
    </location>
</feature>
<evidence type="ECO:0000313" key="2">
    <source>
        <dbReference type="EMBL" id="THG96436.1"/>
    </source>
</evidence>
<feature type="compositionally biased region" description="Polar residues" evidence="1">
    <location>
        <begin position="275"/>
        <end position="286"/>
    </location>
</feature>
<evidence type="ECO:0000313" key="3">
    <source>
        <dbReference type="Proteomes" id="UP000308199"/>
    </source>
</evidence>
<feature type="compositionally biased region" description="Polar residues" evidence="1">
    <location>
        <begin position="112"/>
        <end position="133"/>
    </location>
</feature>